<dbReference type="CDD" id="cd01990">
    <property type="entry name" value="LarE-like"/>
    <property type="match status" value="1"/>
</dbReference>
<dbReference type="AlphaFoldDB" id="A0A7G9Y3G2"/>
<organism evidence="1">
    <name type="scientific">Candidatus Methanogaster sp. ANME-2c ERB4</name>
    <dbReference type="NCBI Taxonomy" id="2759911"/>
    <lineage>
        <taxon>Archaea</taxon>
        <taxon>Methanobacteriati</taxon>
        <taxon>Methanobacteriota</taxon>
        <taxon>Stenosarchaea group</taxon>
        <taxon>Methanomicrobia</taxon>
        <taxon>Methanosarcinales</taxon>
        <taxon>ANME-2 cluster</taxon>
        <taxon>Candidatus Methanogasteraceae</taxon>
        <taxon>Candidatus Methanogaster</taxon>
    </lineage>
</organism>
<reference evidence="1" key="1">
    <citation type="submission" date="2020-06" db="EMBL/GenBank/DDBJ databases">
        <title>Unique genomic features of the anaerobic methanotrophic archaea.</title>
        <authorList>
            <person name="Chadwick G.L."/>
            <person name="Skennerton C.T."/>
            <person name="Laso-Perez R."/>
            <person name="Leu A.O."/>
            <person name="Speth D.R."/>
            <person name="Yu H."/>
            <person name="Morgan-Lang C."/>
            <person name="Hatzenpichler R."/>
            <person name="Goudeau D."/>
            <person name="Malmstrom R."/>
            <person name="Brazelton W.J."/>
            <person name="Woyke T."/>
            <person name="Hallam S.J."/>
            <person name="Tyson G.W."/>
            <person name="Wegener G."/>
            <person name="Boetius A."/>
            <person name="Orphan V."/>
        </authorList>
    </citation>
    <scope>NUCLEOTIDE SEQUENCE</scope>
</reference>
<dbReference type="SUPFAM" id="SSF52402">
    <property type="entry name" value="Adenine nucleotide alpha hydrolases-like"/>
    <property type="match status" value="1"/>
</dbReference>
<proteinExistence type="predicted"/>
<keyword evidence="1" id="KW-0808">Transferase</keyword>
<dbReference type="EC" id="2.8.1.13" evidence="1"/>
<evidence type="ECO:0000313" key="1">
    <source>
        <dbReference type="EMBL" id="QNO42546.1"/>
    </source>
</evidence>
<dbReference type="Gene3D" id="3.40.50.620">
    <property type="entry name" value="HUPs"/>
    <property type="match status" value="1"/>
</dbReference>
<gene>
    <name evidence="1" type="primary">mnmA</name>
    <name evidence="1" type="ORF">MMHALIEK_00021</name>
</gene>
<dbReference type="InterPro" id="IPR052188">
    <property type="entry name" value="Ni-pincer_cofactor_biosynth"/>
</dbReference>
<dbReference type="NCBIfam" id="TIGR00268">
    <property type="entry name" value="ATP-dependent sacrificial sulfur transferase LarE"/>
    <property type="match status" value="1"/>
</dbReference>
<dbReference type="InterPro" id="IPR005232">
    <property type="entry name" value="LarE"/>
</dbReference>
<dbReference type="EMBL" id="MT630749">
    <property type="protein sequence ID" value="QNO42546.1"/>
    <property type="molecule type" value="Genomic_DNA"/>
</dbReference>
<sequence length="259" mass="28621">MNETLQKAKRVIDAIAERGSILIAFSGGVDSSVLVYVAKESGADVLAVTADSELLGRRGLRDAIKMADEIGVEHEIFNFEIMRKKEFVENPYNRCYHCKNYLILELIKIATQNRIETIADGTNMTDIAGDRPGYAAITDAGVFTPFVDFGLGKPEIRKIARHFGLSVADAPSESCLATRIPSGTEITVKRLSRIEEAESMLRSQGFCGVRVRDHGRLACVEVQSDDADRFRVVQEDVADAFTRIGFDRVVLSGLRSRTM</sequence>
<dbReference type="GO" id="GO:0103016">
    <property type="term" value="F:tRNA-uridine 2-sulfurtransferase activity"/>
    <property type="evidence" value="ECO:0007669"/>
    <property type="project" value="UniProtKB-EC"/>
</dbReference>
<name>A0A7G9Y3G2_9EURY</name>
<dbReference type="Pfam" id="PF06508">
    <property type="entry name" value="QueC"/>
    <property type="match status" value="1"/>
</dbReference>
<accession>A0A7G9Y3G2</accession>
<dbReference type="PIRSF" id="PIRSF006661">
    <property type="entry name" value="PP-lp_UCP006661"/>
    <property type="match status" value="1"/>
</dbReference>
<dbReference type="PANTHER" id="PTHR43169">
    <property type="entry name" value="EXSB FAMILY PROTEIN"/>
    <property type="match status" value="1"/>
</dbReference>
<dbReference type="InterPro" id="IPR018317">
    <property type="entry name" value="QueC"/>
</dbReference>
<dbReference type="InterPro" id="IPR014729">
    <property type="entry name" value="Rossmann-like_a/b/a_fold"/>
</dbReference>
<dbReference type="PANTHER" id="PTHR43169:SF2">
    <property type="entry name" value="NAD_GMP SYNTHASE DOMAIN-CONTAINING PROTEIN"/>
    <property type="match status" value="1"/>
</dbReference>
<protein>
    <submittedName>
        <fullName evidence="1">tRNA-specific 2-thiouridylase MnmA</fullName>
        <ecNumber evidence="1">2.8.1.13</ecNumber>
    </submittedName>
</protein>